<evidence type="ECO:0000256" key="5">
    <source>
        <dbReference type="ARBA" id="ARBA00023136"/>
    </source>
</evidence>
<dbReference type="Pfam" id="PF02687">
    <property type="entry name" value="FtsX"/>
    <property type="match status" value="2"/>
</dbReference>
<feature type="transmembrane region" description="Helical" evidence="6">
    <location>
        <begin position="747"/>
        <end position="767"/>
    </location>
</feature>
<evidence type="ECO:0000313" key="10">
    <source>
        <dbReference type="Proteomes" id="UP000036166"/>
    </source>
</evidence>
<dbReference type="GO" id="GO:0005886">
    <property type="term" value="C:plasma membrane"/>
    <property type="evidence" value="ECO:0007669"/>
    <property type="project" value="UniProtKB-SubCell"/>
</dbReference>
<evidence type="ECO:0000256" key="6">
    <source>
        <dbReference type="SAM" id="Phobius"/>
    </source>
</evidence>
<dbReference type="Pfam" id="PF12704">
    <property type="entry name" value="MacB_PCD"/>
    <property type="match status" value="1"/>
</dbReference>
<proteinExistence type="predicted"/>
<dbReference type="PANTHER" id="PTHR30572:SF18">
    <property type="entry name" value="ABC-TYPE MACROLIDE FAMILY EXPORT SYSTEM PERMEASE COMPONENT 2"/>
    <property type="match status" value="1"/>
</dbReference>
<feature type="transmembrane region" description="Helical" evidence="6">
    <location>
        <begin position="712"/>
        <end position="732"/>
    </location>
</feature>
<feature type="domain" description="ABC3 transporter permease C-terminal" evidence="7">
    <location>
        <begin position="279"/>
        <end position="395"/>
    </location>
</feature>
<feature type="transmembrane region" description="Helical" evidence="6">
    <location>
        <begin position="658"/>
        <end position="683"/>
    </location>
</feature>
<evidence type="ECO:0000256" key="3">
    <source>
        <dbReference type="ARBA" id="ARBA00022692"/>
    </source>
</evidence>
<evidence type="ECO:0000256" key="4">
    <source>
        <dbReference type="ARBA" id="ARBA00022989"/>
    </source>
</evidence>
<feature type="transmembrane region" description="Helical" evidence="6">
    <location>
        <begin position="415"/>
        <end position="436"/>
    </location>
</feature>
<comment type="caution">
    <text evidence="9">The sequence shown here is derived from an EMBL/GenBank/DDBJ whole genome shotgun (WGS) entry which is preliminary data.</text>
</comment>
<evidence type="ECO:0000313" key="9">
    <source>
        <dbReference type="EMBL" id="KMM34654.1"/>
    </source>
</evidence>
<feature type="transmembrane region" description="Helical" evidence="6">
    <location>
        <begin position="20"/>
        <end position="42"/>
    </location>
</feature>
<dbReference type="InterPro" id="IPR025857">
    <property type="entry name" value="MacB_PCD"/>
</dbReference>
<feature type="domain" description="MacB-like periplasmic core" evidence="8">
    <location>
        <begin position="19"/>
        <end position="231"/>
    </location>
</feature>
<keyword evidence="2" id="KW-1003">Cell membrane</keyword>
<dbReference type="PANTHER" id="PTHR30572">
    <property type="entry name" value="MEMBRANE COMPONENT OF TRANSPORTER-RELATED"/>
    <property type="match status" value="1"/>
</dbReference>
<dbReference type="RefSeq" id="WP_048314713.1">
    <property type="nucleotide sequence ID" value="NZ_LFJV01000014.1"/>
</dbReference>
<organism evidence="9 10">
    <name type="scientific">Parabacteroides goldsteinii</name>
    <dbReference type="NCBI Taxonomy" id="328812"/>
    <lineage>
        <taxon>Bacteria</taxon>
        <taxon>Pseudomonadati</taxon>
        <taxon>Bacteroidota</taxon>
        <taxon>Bacteroidia</taxon>
        <taxon>Bacteroidales</taxon>
        <taxon>Tannerellaceae</taxon>
        <taxon>Parabacteroides</taxon>
    </lineage>
</organism>
<keyword evidence="5 6" id="KW-0472">Membrane</keyword>
<evidence type="ECO:0000256" key="2">
    <source>
        <dbReference type="ARBA" id="ARBA00022475"/>
    </source>
</evidence>
<evidence type="ECO:0000259" key="8">
    <source>
        <dbReference type="Pfam" id="PF12704"/>
    </source>
</evidence>
<feature type="transmembrane region" description="Helical" evidence="6">
    <location>
        <begin position="363"/>
        <end position="385"/>
    </location>
</feature>
<dbReference type="PATRIC" id="fig|328812.4.peg.1173"/>
<name>A0A0J6CR88_9BACT</name>
<dbReference type="Proteomes" id="UP000036166">
    <property type="component" value="Unassembled WGS sequence"/>
</dbReference>
<keyword evidence="3 6" id="KW-0812">Transmembrane</keyword>
<gene>
    <name evidence="9" type="ORF">ACM15_05860</name>
</gene>
<dbReference type="InterPro" id="IPR003838">
    <property type="entry name" value="ABC3_permease_C"/>
</dbReference>
<feature type="transmembrane region" description="Helical" evidence="6">
    <location>
        <begin position="273"/>
        <end position="300"/>
    </location>
</feature>
<dbReference type="InterPro" id="IPR050250">
    <property type="entry name" value="Macrolide_Exporter_MacB"/>
</dbReference>
<reference evidence="9 10" key="1">
    <citation type="submission" date="2015-06" db="EMBL/GenBank/DDBJ databases">
        <title>Draft Genome Sequence of Parabacteroides goldsteinii with Putative Novel Metallo-Beta-Lactamases Isolated from a Blood Culture from a Human Patient.</title>
        <authorList>
            <person name="Krogh T.J."/>
            <person name="Agergaard C.N."/>
            <person name="Moller-Jensen J."/>
            <person name="Justesen U.S."/>
        </authorList>
    </citation>
    <scope>NUCLEOTIDE SEQUENCE [LARGE SCALE GENOMIC DNA]</scope>
    <source>
        <strain evidence="9 10">910340</strain>
    </source>
</reference>
<evidence type="ECO:0000256" key="1">
    <source>
        <dbReference type="ARBA" id="ARBA00004651"/>
    </source>
</evidence>
<dbReference type="EMBL" id="LFJV01000014">
    <property type="protein sequence ID" value="KMM34654.1"/>
    <property type="molecule type" value="Genomic_DNA"/>
</dbReference>
<dbReference type="GO" id="GO:0022857">
    <property type="term" value="F:transmembrane transporter activity"/>
    <property type="evidence" value="ECO:0007669"/>
    <property type="project" value="TreeGrafter"/>
</dbReference>
<comment type="subcellular location">
    <subcellularLocation>
        <location evidence="1">Cell membrane</location>
        <topology evidence="1">Multi-pass membrane protein</topology>
    </subcellularLocation>
</comment>
<evidence type="ECO:0000259" key="7">
    <source>
        <dbReference type="Pfam" id="PF02687"/>
    </source>
</evidence>
<sequence length="784" mass="88214">MKTIIRNLLGVVRRFKMATLLNVMGLSIAFAAFIILMIQLQYDWGFDRFQKNAERIYRVGLYTPDWGNQVVVSPPFAEAFVQSSPHIETGALLSSWGSQLALKRGNDTNETSFWCPVNAITPEYASVFDFQMLEGKIESLDNPGYVLIAQSQAEKFFGDEPAVGKQLTADKLSFVVGGVYKDFPQNSVIQNAVYRRIGEKENQDNWNANGYQLYVLLDDPGKKDQIIADFKNHFNHEYYDWKTKDVRLTQLTDIYYEADARFDSQKDKGNKTMVFVLFTIAVLIVVIAGINFTNFSNALVPMRIRSINTQKVLGGSDNTLRCAMLVEAVAICLFSFILSLFIVKGMANTWLADMVSGELSLKANIPLLIGAGVLAALTGLLAGAYPAWHITSFSPALVLKGSFGLSPSGKRMRSLLVSFQYVISFALIIAALFIYLQNHYMLASSLGFDKEHVAIVELNGQLIKNIEAVENRLEQEVSVQDVSFAEDLLSASDEYTDFGRGYRENNVQFKVFVVSPDFLRLMNIPVISGRDFLQEDSKSVGGVYLFNEAARLQYDLVAGEYITGNEWYEAPPALIAGFIDDIKYASFRTEVAPMAFYVSPAAGYRPRYAYIKIKAGADIRDAVASIRKALTSIDKNFPAEIRFYDTILNNLYKRELSIGWLISLFSLIAVFISVVGVLGLVIFESEYRKKEIGLRKVHGATTSQILLMFNKVYVRILIVCFVLAIPVAYYGVNRWMVYFAYKIPMYWWVYAVAFVVVSVITFLTVTFQNWKTANENPVESIKTE</sequence>
<keyword evidence="4 6" id="KW-1133">Transmembrane helix</keyword>
<protein>
    <recommendedName>
        <fullName evidence="11">FtsX-like permease family protein</fullName>
    </recommendedName>
</protein>
<accession>A0A0J6CR88</accession>
<feature type="domain" description="ABC3 transporter permease C-terminal" evidence="7">
    <location>
        <begin position="664"/>
        <end position="777"/>
    </location>
</feature>
<feature type="transmembrane region" description="Helical" evidence="6">
    <location>
        <begin position="320"/>
        <end position="343"/>
    </location>
</feature>
<dbReference type="AlphaFoldDB" id="A0A0J6CR88"/>
<evidence type="ECO:0008006" key="11">
    <source>
        <dbReference type="Google" id="ProtNLM"/>
    </source>
</evidence>